<name>A0ABD2D2S9_VESMC</name>
<comment type="caution">
    <text evidence="1">The sequence shown here is derived from an EMBL/GenBank/DDBJ whole genome shotgun (WGS) entry which is preliminary data.</text>
</comment>
<keyword evidence="2" id="KW-1185">Reference proteome</keyword>
<evidence type="ECO:0000313" key="2">
    <source>
        <dbReference type="Proteomes" id="UP001607303"/>
    </source>
</evidence>
<dbReference type="Proteomes" id="UP001607303">
    <property type="component" value="Unassembled WGS sequence"/>
</dbReference>
<gene>
    <name evidence="1" type="ORF">V1477_000112</name>
</gene>
<dbReference type="AlphaFoldDB" id="A0ABD2D2S9"/>
<reference evidence="1 2" key="1">
    <citation type="journal article" date="2024" name="Ann. Entomol. Soc. Am.">
        <title>Genomic analyses of the southern and eastern yellowjacket wasps (Hymenoptera: Vespidae) reveal evolutionary signatures of social life.</title>
        <authorList>
            <person name="Catto M.A."/>
            <person name="Caine P.B."/>
            <person name="Orr S.E."/>
            <person name="Hunt B.G."/>
            <person name="Goodisman M.A.D."/>
        </authorList>
    </citation>
    <scope>NUCLEOTIDE SEQUENCE [LARGE SCALE GENOMIC DNA]</scope>
    <source>
        <strain evidence="1">232</strain>
        <tissue evidence="1">Head and thorax</tissue>
    </source>
</reference>
<evidence type="ECO:0000313" key="1">
    <source>
        <dbReference type="EMBL" id="KAL2751636.1"/>
    </source>
</evidence>
<organism evidence="1 2">
    <name type="scientific">Vespula maculifrons</name>
    <name type="common">Eastern yellow jacket</name>
    <name type="synonym">Wasp</name>
    <dbReference type="NCBI Taxonomy" id="7453"/>
    <lineage>
        <taxon>Eukaryota</taxon>
        <taxon>Metazoa</taxon>
        <taxon>Ecdysozoa</taxon>
        <taxon>Arthropoda</taxon>
        <taxon>Hexapoda</taxon>
        <taxon>Insecta</taxon>
        <taxon>Pterygota</taxon>
        <taxon>Neoptera</taxon>
        <taxon>Endopterygota</taxon>
        <taxon>Hymenoptera</taxon>
        <taxon>Apocrita</taxon>
        <taxon>Aculeata</taxon>
        <taxon>Vespoidea</taxon>
        <taxon>Vespidae</taxon>
        <taxon>Vespinae</taxon>
        <taxon>Vespula</taxon>
    </lineage>
</organism>
<protein>
    <submittedName>
        <fullName evidence="1">Uncharacterized protein</fullName>
    </submittedName>
</protein>
<dbReference type="EMBL" id="JAYRBN010000002">
    <property type="protein sequence ID" value="KAL2751636.1"/>
    <property type="molecule type" value="Genomic_DNA"/>
</dbReference>
<accession>A0ABD2D2S9</accession>
<sequence length="72" mass="8456">MANVMIAKSLLKHTFMDSDKILMVDAGHLMINIKTIFKIELFLFCYKIIVTFIKKLVLQFNSTCRNYKQIIL</sequence>
<proteinExistence type="predicted"/>